<feature type="domain" description="DRTGG" evidence="14">
    <location>
        <begin position="233"/>
        <end position="345"/>
    </location>
</feature>
<dbReference type="InterPro" id="IPR042113">
    <property type="entry name" value="P_AcTrfase_dom1"/>
</dbReference>
<dbReference type="Gene3D" id="3.40.1390.20">
    <property type="entry name" value="HprK N-terminal domain-like"/>
    <property type="match status" value="1"/>
</dbReference>
<evidence type="ECO:0000256" key="2">
    <source>
        <dbReference type="ARBA" id="ARBA00004989"/>
    </source>
</evidence>
<dbReference type="EMBL" id="CP054803">
    <property type="protein sequence ID" value="QKU22714.1"/>
    <property type="molecule type" value="Genomic_DNA"/>
</dbReference>
<evidence type="ECO:0000256" key="11">
    <source>
        <dbReference type="ARBA" id="ARBA00031108"/>
    </source>
</evidence>
<evidence type="ECO:0000313" key="15">
    <source>
        <dbReference type="EMBL" id="QKU22714.1"/>
    </source>
</evidence>
<dbReference type="FunFam" id="3.40.50.10750:FF:000001">
    <property type="entry name" value="Phosphate acetyltransferase"/>
    <property type="match status" value="1"/>
</dbReference>
<dbReference type="Gene3D" id="3.40.50.10750">
    <property type="entry name" value="Isocitrate/Isopropylmalate dehydrogenase-like"/>
    <property type="match status" value="1"/>
</dbReference>
<dbReference type="NCBIfam" id="NF007233">
    <property type="entry name" value="PRK09653.1"/>
    <property type="match status" value="1"/>
</dbReference>
<keyword evidence="8 12" id="KW-0963">Cytoplasm</keyword>
<dbReference type="InterPro" id="IPR027417">
    <property type="entry name" value="P-loop_NTPase"/>
</dbReference>
<dbReference type="InterPro" id="IPR042112">
    <property type="entry name" value="P_AcTrfase_dom2"/>
</dbReference>
<comment type="function">
    <text evidence="12">Involved in acetate metabolism.</text>
</comment>
<evidence type="ECO:0000256" key="12">
    <source>
        <dbReference type="PIRNR" id="PIRNR006107"/>
    </source>
</evidence>
<dbReference type="Pfam" id="PF07085">
    <property type="entry name" value="DRTGG"/>
    <property type="match status" value="1"/>
</dbReference>
<dbReference type="SUPFAM" id="SSF52540">
    <property type="entry name" value="P-loop containing nucleoside triphosphate hydrolases"/>
    <property type="match status" value="1"/>
</dbReference>
<comment type="similarity">
    <text evidence="4 12">In the N-terminal section; belongs to the CobB/CobQ family.</text>
</comment>
<sequence length="712" mass="77154">MNTILLIPTGEGVGLTSACLGMIYALDCKGINAGFLKPFSQIADTTVDRTTTLYRHLFHRRSVEPITYERLTQLIALGETDELLEEAVALHRQIAVDHDVIIVEGLVPNGQDHFASEINAALAQALDAQVVLVSTADLADPRKTAEKVDAHLRQFGGAASPRTTGVLFMRTKGLPDGTAEIPVTLDPSLRLDQQIAEFSLELQRYNRFMGTDELPIIGLVPFSNILSVPRSLDIAAIVEGTWLHQGEAKQRRILHTSLIASNIESELHKFIAGELIISASQRTDTLLAASLASSNGTPLAGLVLTEQAPPSDNVLEFCQSAIKQGLPILHTSLDTLETAQRLNRFGNEIPIDDIERAEQVTRFVSSHIDNNWLDQHTQNNLHPRLSPSAFRYELVQKAIAAKKRIVLPEGDEPRTVQAAVICQTRGIAQCILLAKPESVAEVAKARGIQLPADLQIIDPDTIRDQYIEPMVELRRGKLDALQAKAQLQDTVVLGTMMLALDQVDGLVSGAIHTTANTVRPAFQLIKTAPNYSLVSSIFFMLLPDEVCVYGDCAINPDPNAEQLAEIAIQSADSAKAFGLDPRIAMISYSTGTSGTGADVEKVAEATRIAKERRPDLLIDGPLQYDAASVESVGRQKAPDSQVAGRANVFIFPDLNTGNTTYKAVQRAANVVSVGPMLQGLNKPVNDLSRGALVDDIVFTIALTAIQAEQQEA</sequence>
<comment type="pathway">
    <text evidence="2 12">Metabolic intermediate biosynthesis; acetyl-CoA biosynthesis; acetyl-CoA from acetate: step 2/2.</text>
</comment>
<dbReference type="InterPro" id="IPR010766">
    <property type="entry name" value="DRTGG"/>
</dbReference>
<dbReference type="InterPro" id="IPR028979">
    <property type="entry name" value="Ser_kin/Pase_Hpr-like_N_sf"/>
</dbReference>
<dbReference type="CDD" id="cd03109">
    <property type="entry name" value="DTBS"/>
    <property type="match status" value="1"/>
</dbReference>
<evidence type="ECO:0000256" key="8">
    <source>
        <dbReference type="ARBA" id="ARBA00022490"/>
    </source>
</evidence>
<dbReference type="PANTHER" id="PTHR43356:SF3">
    <property type="entry name" value="PHOSPHATE ACETYLTRANSFERASE"/>
    <property type="match status" value="1"/>
</dbReference>
<feature type="domain" description="Phosphate acetyl/butaryl transferase" evidence="13">
    <location>
        <begin position="390"/>
        <end position="704"/>
    </location>
</feature>
<evidence type="ECO:0000256" key="4">
    <source>
        <dbReference type="ARBA" id="ARBA00009786"/>
    </source>
</evidence>
<dbReference type="InterPro" id="IPR004614">
    <property type="entry name" value="P_AcTrfase"/>
</dbReference>
<evidence type="ECO:0000259" key="13">
    <source>
        <dbReference type="Pfam" id="PF01515"/>
    </source>
</evidence>
<name>A0A4Y3J171_ACILW</name>
<evidence type="ECO:0000313" key="16">
    <source>
        <dbReference type="Proteomes" id="UP000509126"/>
    </source>
</evidence>
<gene>
    <name evidence="15" type="primary">pta</name>
    <name evidence="15" type="ORF">FOB19_15745</name>
</gene>
<dbReference type="GO" id="GO:0006085">
    <property type="term" value="P:acetyl-CoA biosynthetic process"/>
    <property type="evidence" value="ECO:0007669"/>
    <property type="project" value="UniProtKB-UniPathway"/>
</dbReference>
<dbReference type="SUPFAM" id="SSF53659">
    <property type="entry name" value="Isocitrate/Isopropylmalate dehydrogenase-like"/>
    <property type="match status" value="1"/>
</dbReference>
<comment type="subcellular location">
    <subcellularLocation>
        <location evidence="1 12">Cytoplasm</location>
    </subcellularLocation>
</comment>
<dbReference type="PANTHER" id="PTHR43356">
    <property type="entry name" value="PHOSPHATE ACETYLTRANSFERASE"/>
    <property type="match status" value="1"/>
</dbReference>
<dbReference type="NCBIfam" id="TIGR00651">
    <property type="entry name" value="pta"/>
    <property type="match status" value="1"/>
</dbReference>
<evidence type="ECO:0000256" key="7">
    <source>
        <dbReference type="ARBA" id="ARBA00021528"/>
    </source>
</evidence>
<dbReference type="PIRSF" id="PIRSF006107">
    <property type="entry name" value="PhpActrans_proteobac"/>
    <property type="match status" value="1"/>
</dbReference>
<dbReference type="InterPro" id="IPR002505">
    <property type="entry name" value="PTA_PTB"/>
</dbReference>
<dbReference type="AlphaFoldDB" id="A0A4Y3J171"/>
<reference evidence="15 16" key="1">
    <citation type="submission" date="2019-11" db="EMBL/GenBank/DDBJ databases">
        <title>FDA dAtabase for Regulatory Grade micrObial Sequences (FDA-ARGOS): Supporting development and validation of Infectious Disease Dx tests.</title>
        <authorList>
            <person name="Patel R."/>
            <person name="Rucinski S."/>
            <person name="Tallon L."/>
            <person name="Sadzewicz L."/>
            <person name="Vavikolanu K."/>
            <person name="Mehta A."/>
            <person name="Aluvathingal J."/>
            <person name="Nadendla S."/>
            <person name="Nandy P."/>
            <person name="Geyer C."/>
            <person name="Yan Y."/>
            <person name="Sichtig H."/>
        </authorList>
    </citation>
    <scope>NUCLEOTIDE SEQUENCE [LARGE SCALE GENOMIC DNA]</scope>
    <source>
        <strain evidence="15 16">FDAARGOS_557</strain>
    </source>
</reference>
<evidence type="ECO:0000256" key="5">
    <source>
        <dbReference type="ARBA" id="ARBA00011643"/>
    </source>
</evidence>
<keyword evidence="9 12" id="KW-0808">Transferase</keyword>
<dbReference type="GO" id="GO:0005737">
    <property type="term" value="C:cytoplasm"/>
    <property type="evidence" value="ECO:0007669"/>
    <property type="project" value="UniProtKB-SubCell"/>
</dbReference>
<evidence type="ECO:0000256" key="9">
    <source>
        <dbReference type="ARBA" id="ARBA00022679"/>
    </source>
</evidence>
<comment type="domain">
    <text evidence="12">The N-terminal region seems to be important for proper quaternary structure. The C-terminal region contains the substrate-binding site.</text>
</comment>
<accession>A0A4Y3J171</accession>
<dbReference type="SUPFAM" id="SSF75138">
    <property type="entry name" value="HprK N-terminal domain-like"/>
    <property type="match status" value="1"/>
</dbReference>
<proteinExistence type="inferred from homology"/>
<dbReference type="GO" id="GO:0008959">
    <property type="term" value="F:phosphate acetyltransferase activity"/>
    <property type="evidence" value="ECO:0007669"/>
    <property type="project" value="UniProtKB-EC"/>
</dbReference>
<protein>
    <recommendedName>
        <fullName evidence="7 12">Phosphate acetyltransferase</fullName>
        <ecNumber evidence="6 12">2.3.1.8</ecNumber>
    </recommendedName>
    <alternativeName>
        <fullName evidence="11 12">Phosphotransacetylase</fullName>
    </alternativeName>
</protein>
<comment type="similarity">
    <text evidence="3 12">In the C-terminal section; belongs to the phosphate acetyltransferase and butyryltransferase family.</text>
</comment>
<dbReference type="InterPro" id="IPR016475">
    <property type="entry name" value="P-Actrans_bac"/>
</dbReference>
<evidence type="ECO:0000259" key="14">
    <source>
        <dbReference type="Pfam" id="PF07085"/>
    </source>
</evidence>
<organism evidence="15 16">
    <name type="scientific">Acinetobacter lwoffii</name>
    <dbReference type="NCBI Taxonomy" id="28090"/>
    <lineage>
        <taxon>Bacteria</taxon>
        <taxon>Pseudomonadati</taxon>
        <taxon>Pseudomonadota</taxon>
        <taxon>Gammaproteobacteria</taxon>
        <taxon>Moraxellales</taxon>
        <taxon>Moraxellaceae</taxon>
        <taxon>Acinetobacter</taxon>
    </lineage>
</organism>
<keyword evidence="10 12" id="KW-0012">Acyltransferase</keyword>
<comment type="subunit">
    <text evidence="5">Homohexamer.</text>
</comment>
<dbReference type="UniPathway" id="UPA00340">
    <property type="reaction ID" value="UER00459"/>
</dbReference>
<dbReference type="InterPro" id="IPR050500">
    <property type="entry name" value="Phos_Acetyltrans/Butyryltrans"/>
</dbReference>
<dbReference type="NCBIfam" id="NF004167">
    <property type="entry name" value="PRK05632.1"/>
    <property type="match status" value="1"/>
</dbReference>
<dbReference type="RefSeq" id="WP_004278403.1">
    <property type="nucleotide sequence ID" value="NZ_BBSQ01000032.1"/>
</dbReference>
<evidence type="ECO:0000256" key="3">
    <source>
        <dbReference type="ARBA" id="ARBA00008756"/>
    </source>
</evidence>
<evidence type="ECO:0000256" key="6">
    <source>
        <dbReference type="ARBA" id="ARBA00012707"/>
    </source>
</evidence>
<dbReference type="Pfam" id="PF01515">
    <property type="entry name" value="PTA_PTB"/>
    <property type="match status" value="1"/>
</dbReference>
<dbReference type="Pfam" id="PF13500">
    <property type="entry name" value="AAA_26"/>
    <property type="match status" value="1"/>
</dbReference>
<evidence type="ECO:0000256" key="10">
    <source>
        <dbReference type="ARBA" id="ARBA00023315"/>
    </source>
</evidence>
<evidence type="ECO:0000256" key="1">
    <source>
        <dbReference type="ARBA" id="ARBA00004496"/>
    </source>
</evidence>
<dbReference type="Gene3D" id="3.40.50.10950">
    <property type="match status" value="1"/>
</dbReference>
<dbReference type="EC" id="2.3.1.8" evidence="6 12"/>
<dbReference type="Proteomes" id="UP000509126">
    <property type="component" value="Chromosome"/>
</dbReference>
<comment type="catalytic activity">
    <reaction evidence="12">
        <text>acetyl-CoA + phosphate = acetyl phosphate + CoA</text>
        <dbReference type="Rhea" id="RHEA:19521"/>
        <dbReference type="ChEBI" id="CHEBI:22191"/>
        <dbReference type="ChEBI" id="CHEBI:43474"/>
        <dbReference type="ChEBI" id="CHEBI:57287"/>
        <dbReference type="ChEBI" id="CHEBI:57288"/>
        <dbReference type="EC" id="2.3.1.8"/>
    </reaction>
</comment>
<dbReference type="Gene3D" id="3.40.50.300">
    <property type="entry name" value="P-loop containing nucleotide triphosphate hydrolases"/>
    <property type="match status" value="1"/>
</dbReference>